<accession>A0A392UDA3</accession>
<feature type="non-terminal residue" evidence="1">
    <location>
        <position position="1"/>
    </location>
</feature>
<proteinExistence type="predicted"/>
<sequence>EWKNRSSLVASGKIDA</sequence>
<reference evidence="1 2" key="1">
    <citation type="journal article" date="2018" name="Front. Plant Sci.">
        <title>Red Clover (Trifolium pratense) and Zigzag Clover (T. medium) - A Picture of Genomic Similarities and Differences.</title>
        <authorList>
            <person name="Dluhosova J."/>
            <person name="Istvanek J."/>
            <person name="Nedelnik J."/>
            <person name="Repkova J."/>
        </authorList>
    </citation>
    <scope>NUCLEOTIDE SEQUENCE [LARGE SCALE GENOMIC DNA]</scope>
    <source>
        <strain evidence="2">cv. 10/8</strain>
        <tissue evidence="1">Leaf</tissue>
    </source>
</reference>
<evidence type="ECO:0000313" key="2">
    <source>
        <dbReference type="Proteomes" id="UP000265520"/>
    </source>
</evidence>
<evidence type="ECO:0000313" key="1">
    <source>
        <dbReference type="EMBL" id="MCI70396.1"/>
    </source>
</evidence>
<dbReference type="Proteomes" id="UP000265520">
    <property type="component" value="Unassembled WGS sequence"/>
</dbReference>
<dbReference type="EMBL" id="LXQA010775120">
    <property type="protein sequence ID" value="MCI70396.1"/>
    <property type="molecule type" value="Genomic_DNA"/>
</dbReference>
<comment type="caution">
    <text evidence="1">The sequence shown here is derived from an EMBL/GenBank/DDBJ whole genome shotgun (WGS) entry which is preliminary data.</text>
</comment>
<protein>
    <submittedName>
        <fullName evidence="1">Uncharacterized protein</fullName>
    </submittedName>
</protein>
<organism evidence="1 2">
    <name type="scientific">Trifolium medium</name>
    <dbReference type="NCBI Taxonomy" id="97028"/>
    <lineage>
        <taxon>Eukaryota</taxon>
        <taxon>Viridiplantae</taxon>
        <taxon>Streptophyta</taxon>
        <taxon>Embryophyta</taxon>
        <taxon>Tracheophyta</taxon>
        <taxon>Spermatophyta</taxon>
        <taxon>Magnoliopsida</taxon>
        <taxon>eudicotyledons</taxon>
        <taxon>Gunneridae</taxon>
        <taxon>Pentapetalae</taxon>
        <taxon>rosids</taxon>
        <taxon>fabids</taxon>
        <taxon>Fabales</taxon>
        <taxon>Fabaceae</taxon>
        <taxon>Papilionoideae</taxon>
        <taxon>50 kb inversion clade</taxon>
        <taxon>NPAAA clade</taxon>
        <taxon>Hologalegina</taxon>
        <taxon>IRL clade</taxon>
        <taxon>Trifolieae</taxon>
        <taxon>Trifolium</taxon>
    </lineage>
</organism>
<dbReference type="AlphaFoldDB" id="A0A392UDA3"/>
<keyword evidence="2" id="KW-1185">Reference proteome</keyword>
<name>A0A392UDA3_9FABA</name>